<gene>
    <name evidence="2" type="ORF">Rhe02_55960</name>
</gene>
<evidence type="ECO:0000313" key="2">
    <source>
        <dbReference type="EMBL" id="GIH07529.1"/>
    </source>
</evidence>
<name>A0A8J3QB45_9ACTN</name>
<keyword evidence="1" id="KW-1133">Transmembrane helix</keyword>
<comment type="caution">
    <text evidence="2">The sequence shown here is derived from an EMBL/GenBank/DDBJ whole genome shotgun (WGS) entry which is preliminary data.</text>
</comment>
<feature type="transmembrane region" description="Helical" evidence="1">
    <location>
        <begin position="7"/>
        <end position="27"/>
    </location>
</feature>
<accession>A0A8J3QB45</accession>
<dbReference type="AlphaFoldDB" id="A0A8J3QB45"/>
<keyword evidence="3" id="KW-1185">Reference proteome</keyword>
<keyword evidence="1" id="KW-0812">Transmembrane</keyword>
<organism evidence="2 3">
    <name type="scientific">Rhizocola hellebori</name>
    <dbReference type="NCBI Taxonomy" id="1392758"/>
    <lineage>
        <taxon>Bacteria</taxon>
        <taxon>Bacillati</taxon>
        <taxon>Actinomycetota</taxon>
        <taxon>Actinomycetes</taxon>
        <taxon>Micromonosporales</taxon>
        <taxon>Micromonosporaceae</taxon>
        <taxon>Rhizocola</taxon>
    </lineage>
</organism>
<dbReference type="RefSeq" id="WP_203911317.1">
    <property type="nucleotide sequence ID" value="NZ_BONY01000037.1"/>
</dbReference>
<dbReference type="EMBL" id="BONY01000037">
    <property type="protein sequence ID" value="GIH07529.1"/>
    <property type="molecule type" value="Genomic_DNA"/>
</dbReference>
<dbReference type="Proteomes" id="UP000612899">
    <property type="component" value="Unassembled WGS sequence"/>
</dbReference>
<reference evidence="2" key="1">
    <citation type="submission" date="2021-01" db="EMBL/GenBank/DDBJ databases">
        <title>Whole genome shotgun sequence of Rhizocola hellebori NBRC 109834.</title>
        <authorList>
            <person name="Komaki H."/>
            <person name="Tamura T."/>
        </authorList>
    </citation>
    <scope>NUCLEOTIDE SEQUENCE</scope>
    <source>
        <strain evidence="2">NBRC 109834</strain>
    </source>
</reference>
<evidence type="ECO:0000313" key="3">
    <source>
        <dbReference type="Proteomes" id="UP000612899"/>
    </source>
</evidence>
<keyword evidence="1" id="KW-0472">Membrane</keyword>
<protein>
    <submittedName>
        <fullName evidence="2">Uncharacterized protein</fullName>
    </submittedName>
</protein>
<evidence type="ECO:0000256" key="1">
    <source>
        <dbReference type="SAM" id="Phobius"/>
    </source>
</evidence>
<sequence>MTRISGLWAAIVTGFLGTFVIPAAAWAEQSGVADELRKRPKVGFGSAIGLVCCLVVVAVVVLVVFLIMKSRKR</sequence>
<proteinExistence type="predicted"/>
<feature type="transmembrane region" description="Helical" evidence="1">
    <location>
        <begin position="47"/>
        <end position="68"/>
    </location>
</feature>